<protein>
    <submittedName>
        <fullName evidence="1">Uncharacterized protein</fullName>
    </submittedName>
</protein>
<keyword evidence="2" id="KW-1185">Reference proteome</keyword>
<comment type="caution">
    <text evidence="1">The sequence shown here is derived from an EMBL/GenBank/DDBJ whole genome shotgun (WGS) entry which is preliminary data.</text>
</comment>
<dbReference type="EMBL" id="JAGFNK010000292">
    <property type="protein sequence ID" value="KAI9453764.1"/>
    <property type="molecule type" value="Genomic_DNA"/>
</dbReference>
<sequence>MYEHDHALLSIGGLYESNGFNVVRENGFWQLATKLTSSTAVIKLASYIAHSKNEAMTKTKECYSSRLILFHCHKRRSMAFPERPRTTPPVLASTRLALPRARVCPPTFHFLTAVVKPSPQVTGDTLVPSPASPCITEVDRRRSKSQCKIGVIAHIGSGREDIITAGHREDSVDDGIVENASG</sequence>
<gene>
    <name evidence="1" type="ORF">F5148DRAFT_1370168</name>
</gene>
<proteinExistence type="predicted"/>
<organism evidence="1 2">
    <name type="scientific">Russula earlei</name>
    <dbReference type="NCBI Taxonomy" id="71964"/>
    <lineage>
        <taxon>Eukaryota</taxon>
        <taxon>Fungi</taxon>
        <taxon>Dikarya</taxon>
        <taxon>Basidiomycota</taxon>
        <taxon>Agaricomycotina</taxon>
        <taxon>Agaricomycetes</taxon>
        <taxon>Russulales</taxon>
        <taxon>Russulaceae</taxon>
        <taxon>Russula</taxon>
    </lineage>
</organism>
<reference evidence="1" key="1">
    <citation type="submission" date="2021-03" db="EMBL/GenBank/DDBJ databases">
        <title>Evolutionary priming and transition to the ectomycorrhizal habit in an iconic lineage of mushroom-forming fungi: is preadaptation a requirement?</title>
        <authorList>
            <consortium name="DOE Joint Genome Institute"/>
            <person name="Looney B.P."/>
            <person name="Miyauchi S."/>
            <person name="Morin E."/>
            <person name="Drula E."/>
            <person name="Courty P.E."/>
            <person name="Chicoki N."/>
            <person name="Fauchery L."/>
            <person name="Kohler A."/>
            <person name="Kuo A."/>
            <person name="LaButti K."/>
            <person name="Pangilinan J."/>
            <person name="Lipzen A."/>
            <person name="Riley R."/>
            <person name="Andreopoulos W."/>
            <person name="He G."/>
            <person name="Johnson J."/>
            <person name="Barry K.W."/>
            <person name="Grigoriev I.V."/>
            <person name="Nagy L."/>
            <person name="Hibbett D."/>
            <person name="Henrissat B."/>
            <person name="Matheny P.B."/>
            <person name="Labbe J."/>
            <person name="Martin A.F."/>
        </authorList>
    </citation>
    <scope>NUCLEOTIDE SEQUENCE</scope>
    <source>
        <strain evidence="1">BPL698</strain>
    </source>
</reference>
<accession>A0ACC0TYI2</accession>
<name>A0ACC0TYI2_9AGAM</name>
<dbReference type="Proteomes" id="UP001207468">
    <property type="component" value="Unassembled WGS sequence"/>
</dbReference>
<evidence type="ECO:0000313" key="1">
    <source>
        <dbReference type="EMBL" id="KAI9453764.1"/>
    </source>
</evidence>
<evidence type="ECO:0000313" key="2">
    <source>
        <dbReference type="Proteomes" id="UP001207468"/>
    </source>
</evidence>